<sequence>MAVFSLEKFSLQMLETSVIREVGILKDLPVSRGVLINEAQDSYPVSFWKIREGREEKIAMTGYGKASALEFVNRAKRAAAVQHAVEYAEKKGIKILNAQDMKSLWERYVSQIKGRLFLFSRPDGIPHFEINVYLATLMFLPYFYEEYEDYTLSPDRVVTFQGDETVGAGVEEAVDVIWREYNGRVGAVPCERGAKTEDEWEYIIFCLIFAMGKSVSGAAGERGDRFNMIYRKRLEVLKQAKNDATMNVDAFLGTHVNPDDLMNLHEHLSYYPILKGTILGLVMLAPDTVATNLKMMLREHQLSVFCAIEKFMATKDLTALHLLPEVAQHYRVFWDTLVQMRTRFGINGWKYVKILDPNTQATAAARFPHLAVAARAWIVAQPDCGTFGNVVAKAAIPAHYAHKATIRVPERFIRENPMELDAIREAMLQSGMNIDPAELTDEEWRKIVNLDV</sequence>
<dbReference type="Gene3D" id="1.10.3050.10">
    <property type="entry name" value="borna disease virus nucleoprotein, domain 2"/>
    <property type="match status" value="1"/>
</dbReference>
<protein>
    <submittedName>
        <fullName evidence="1">Nucleoprotein</fullName>
    </submittedName>
</protein>
<dbReference type="EMBL" id="MN053736">
    <property type="protein sequence ID" value="QEM39172.1"/>
    <property type="molecule type" value="Viral_cRNA"/>
</dbReference>
<dbReference type="GO" id="GO:0019013">
    <property type="term" value="C:viral nucleocapsid"/>
    <property type="evidence" value="ECO:0007669"/>
    <property type="project" value="UniProtKB-KW"/>
</dbReference>
<evidence type="ECO:0000313" key="1">
    <source>
        <dbReference type="EMBL" id="QEM39172.1"/>
    </source>
</evidence>
<organism evidence="1">
    <name type="scientific">Guadeloupe mosquito mononega-like virus</name>
    <dbReference type="NCBI Taxonomy" id="2607732"/>
    <lineage>
        <taxon>Viruses</taxon>
        <taxon>Riboviria</taxon>
        <taxon>Orthornavirae</taxon>
        <taxon>Negarnaviricota</taxon>
        <taxon>Haploviricotina</taxon>
        <taxon>Monjiviricetes</taxon>
        <taxon>Mononegavirales</taxon>
    </lineage>
</organism>
<proteinExistence type="predicted"/>
<name>A0A5C1K3D3_9MONO</name>
<keyword evidence="1" id="KW-0946">Virion</keyword>
<keyword evidence="1" id="KW-0543">Viral nucleoprotein</keyword>
<gene>
    <name evidence="1" type="primary">orf1</name>
</gene>
<reference evidence="1" key="1">
    <citation type="journal article" date="2019" name="Microbiome">
        <title>Stable distinct core eukaryotic viromes in different mosquito species from Guadeloupe, using single mosquito viral metagenomics.</title>
        <authorList>
            <person name="Shi C."/>
            <person name="Beller L."/>
            <person name="Deboutte W."/>
            <person name="Yinda K.C."/>
            <person name="Delang L."/>
            <person name="Vega-Rua A."/>
            <person name="Failloux A.B."/>
            <person name="Matthijnssens J."/>
        </authorList>
    </citation>
    <scope>NUCLEOTIDE SEQUENCE</scope>
    <source>
        <strain evidence="1">Ab-AAF-1-3/2</strain>
    </source>
</reference>
<dbReference type="InterPro" id="IPR015970">
    <property type="entry name" value="P40_nucleoprot_sub2_BD-vir"/>
</dbReference>
<accession>A0A5C1K3D3</accession>